<sequence>MQSSSNSSRRFQSSVTSRRTRLRGEFLAAAESSSFLSIQFSCTKQVPLAYVLEPPHLHELRTSQSLQKRNRADRVLGWVTKKGTRLTEVLTRWKQVGWNEARQDDGDS</sequence>
<reference evidence="1" key="1">
    <citation type="submission" date="2021-05" db="EMBL/GenBank/DDBJ databases">
        <authorList>
            <person name="Alioto T."/>
            <person name="Alioto T."/>
            <person name="Gomez Garrido J."/>
        </authorList>
    </citation>
    <scope>NUCLEOTIDE SEQUENCE</scope>
</reference>
<organism evidence="1">
    <name type="scientific">Culex pipiens</name>
    <name type="common">House mosquito</name>
    <dbReference type="NCBI Taxonomy" id="7175"/>
    <lineage>
        <taxon>Eukaryota</taxon>
        <taxon>Metazoa</taxon>
        <taxon>Ecdysozoa</taxon>
        <taxon>Arthropoda</taxon>
        <taxon>Hexapoda</taxon>
        <taxon>Insecta</taxon>
        <taxon>Pterygota</taxon>
        <taxon>Neoptera</taxon>
        <taxon>Endopterygota</taxon>
        <taxon>Diptera</taxon>
        <taxon>Nematocera</taxon>
        <taxon>Culicoidea</taxon>
        <taxon>Culicidae</taxon>
        <taxon>Culicinae</taxon>
        <taxon>Culicini</taxon>
        <taxon>Culex</taxon>
        <taxon>Culex</taxon>
    </lineage>
</organism>
<dbReference type="EMBL" id="HBUE01073989">
    <property type="protein sequence ID" value="CAG6474035.1"/>
    <property type="molecule type" value="Transcribed_RNA"/>
</dbReference>
<dbReference type="EMBL" id="HBUE01073988">
    <property type="protein sequence ID" value="CAG6474034.1"/>
    <property type="molecule type" value="Transcribed_RNA"/>
</dbReference>
<evidence type="ECO:0000313" key="1">
    <source>
        <dbReference type="EMBL" id="CAG6474035.1"/>
    </source>
</evidence>
<name>A0A8D8BF54_CULPI</name>
<protein>
    <submittedName>
        <fullName evidence="1">(northern house mosquito) hypothetical protein</fullName>
    </submittedName>
</protein>
<accession>A0A8D8BF54</accession>
<dbReference type="AlphaFoldDB" id="A0A8D8BF54"/>
<proteinExistence type="predicted"/>